<dbReference type="Pfam" id="PF02674">
    <property type="entry name" value="Colicin_V"/>
    <property type="match status" value="1"/>
</dbReference>
<dbReference type="PANTHER" id="PTHR37306">
    <property type="entry name" value="COLICIN V PRODUCTION PROTEIN"/>
    <property type="match status" value="1"/>
</dbReference>
<evidence type="ECO:0000256" key="1">
    <source>
        <dbReference type="ARBA" id="ARBA00004141"/>
    </source>
</evidence>
<dbReference type="HOGENOM" id="CLU_092720_5_0_10"/>
<dbReference type="RefSeq" id="WP_013618679.1">
    <property type="nucleotide sequence ID" value="NC_015164.1"/>
</dbReference>
<dbReference type="STRING" id="667015.Bacsa_2773"/>
<reference evidence="6 7" key="1">
    <citation type="journal article" date="2011" name="Stand. Genomic Sci.">
        <title>Complete genome sequence of Bacteroides salanitronis type strain (BL78).</title>
        <authorList>
            <person name="Gronow S."/>
            <person name="Held B."/>
            <person name="Lucas S."/>
            <person name="Lapidus A."/>
            <person name="Del Rio T.G."/>
            <person name="Nolan M."/>
            <person name="Tice H."/>
            <person name="Deshpande S."/>
            <person name="Cheng J.F."/>
            <person name="Pitluck S."/>
            <person name="Liolios K."/>
            <person name="Pagani I."/>
            <person name="Ivanova N."/>
            <person name="Mavromatis K."/>
            <person name="Pati A."/>
            <person name="Tapia R."/>
            <person name="Han C."/>
            <person name="Goodwin L."/>
            <person name="Chen A."/>
            <person name="Palaniappan K."/>
            <person name="Land M."/>
            <person name="Hauser L."/>
            <person name="Chang Y.J."/>
            <person name="Jeffries C.D."/>
            <person name="Brambilla E.M."/>
            <person name="Rohde M."/>
            <person name="Goker M."/>
            <person name="Detter J.C."/>
            <person name="Woyke T."/>
            <person name="Bristow J."/>
            <person name="Markowitz V."/>
            <person name="Hugenholtz P."/>
            <person name="Kyrpides N.C."/>
            <person name="Klenk H.P."/>
            <person name="Eisen J.A."/>
        </authorList>
    </citation>
    <scope>NUCLEOTIDE SEQUENCE [LARGE SCALE GENOMIC DNA]</scope>
    <source>
        <strain evidence="6 7">DSM 18170</strain>
    </source>
</reference>
<keyword evidence="2 5" id="KW-0812">Transmembrane</keyword>
<protein>
    <submittedName>
        <fullName evidence="6">Colicin V production protein</fullName>
    </submittedName>
</protein>
<proteinExistence type="predicted"/>
<evidence type="ECO:0000256" key="4">
    <source>
        <dbReference type="ARBA" id="ARBA00023136"/>
    </source>
</evidence>
<keyword evidence="4 5" id="KW-0472">Membrane</keyword>
<sequence length="166" mass="17818">MSPLDWFIAGIIALGVAIGCIKGAIRQLASIVGLLTGLLVARALFVVVGDRLGEELGTSVTFARILAFILIGVLVPVVFLFLSSALTRIVNGLQLGWVNRLLGAGLGAVKYMLLVSIAIHCLEFIDSEDSLITSTNKQQSLLYIPVKDSASYFYPVIKDVTKKLIN</sequence>
<feature type="transmembrane region" description="Helical" evidence="5">
    <location>
        <begin position="6"/>
        <end position="25"/>
    </location>
</feature>
<evidence type="ECO:0000313" key="7">
    <source>
        <dbReference type="Proteomes" id="UP000007486"/>
    </source>
</evidence>
<dbReference type="GO" id="GO:0009403">
    <property type="term" value="P:toxin biosynthetic process"/>
    <property type="evidence" value="ECO:0007669"/>
    <property type="project" value="InterPro"/>
</dbReference>
<name>F0R0T3_PHOSB</name>
<evidence type="ECO:0000313" key="6">
    <source>
        <dbReference type="EMBL" id="ADY37306.1"/>
    </source>
</evidence>
<evidence type="ECO:0000256" key="2">
    <source>
        <dbReference type="ARBA" id="ARBA00022692"/>
    </source>
</evidence>
<dbReference type="KEGG" id="bsa:Bacsa_2773"/>
<dbReference type="GO" id="GO:0016020">
    <property type="term" value="C:membrane"/>
    <property type="evidence" value="ECO:0007669"/>
    <property type="project" value="UniProtKB-SubCell"/>
</dbReference>
<dbReference type="Proteomes" id="UP000007486">
    <property type="component" value="Chromosome"/>
</dbReference>
<accession>F0R0T3</accession>
<evidence type="ECO:0000256" key="3">
    <source>
        <dbReference type="ARBA" id="ARBA00022989"/>
    </source>
</evidence>
<gene>
    <name evidence="6" type="ordered locus">Bacsa_2773</name>
</gene>
<feature type="transmembrane region" description="Helical" evidence="5">
    <location>
        <begin position="61"/>
        <end position="85"/>
    </location>
</feature>
<dbReference type="InterPro" id="IPR003825">
    <property type="entry name" value="Colicin-V_CvpA"/>
</dbReference>
<feature type="transmembrane region" description="Helical" evidence="5">
    <location>
        <begin position="97"/>
        <end position="119"/>
    </location>
</feature>
<dbReference type="eggNOG" id="COG1286">
    <property type="taxonomic scope" value="Bacteria"/>
</dbReference>
<evidence type="ECO:0000256" key="5">
    <source>
        <dbReference type="SAM" id="Phobius"/>
    </source>
</evidence>
<organism evidence="6 7">
    <name type="scientific">Phocaeicola salanitronis (strain DSM 18170 / JCM 13657 / CCUG 60908 / BL78)</name>
    <name type="common">Bacteroides salanitronis</name>
    <dbReference type="NCBI Taxonomy" id="667015"/>
    <lineage>
        <taxon>Bacteria</taxon>
        <taxon>Pseudomonadati</taxon>
        <taxon>Bacteroidota</taxon>
        <taxon>Bacteroidia</taxon>
        <taxon>Bacteroidales</taxon>
        <taxon>Bacteroidaceae</taxon>
        <taxon>Phocaeicola</taxon>
    </lineage>
</organism>
<feature type="transmembrane region" description="Helical" evidence="5">
    <location>
        <begin position="32"/>
        <end position="49"/>
    </location>
</feature>
<dbReference type="PANTHER" id="PTHR37306:SF1">
    <property type="entry name" value="COLICIN V PRODUCTION PROTEIN"/>
    <property type="match status" value="1"/>
</dbReference>
<comment type="subcellular location">
    <subcellularLocation>
        <location evidence="1">Membrane</location>
        <topology evidence="1">Multi-pass membrane protein</topology>
    </subcellularLocation>
</comment>
<dbReference type="EMBL" id="CP002530">
    <property type="protein sequence ID" value="ADY37306.1"/>
    <property type="molecule type" value="Genomic_DNA"/>
</dbReference>
<keyword evidence="3 5" id="KW-1133">Transmembrane helix</keyword>
<dbReference type="OrthoDB" id="9799585at2"/>
<dbReference type="AlphaFoldDB" id="F0R0T3"/>
<keyword evidence="7" id="KW-1185">Reference proteome</keyword>